<keyword evidence="3" id="KW-1185">Reference proteome</keyword>
<organism evidence="2 3">
    <name type="scientific">Halomonas salifodinae</name>
    <dbReference type="NCBI Taxonomy" id="438745"/>
    <lineage>
        <taxon>Bacteria</taxon>
        <taxon>Pseudomonadati</taxon>
        <taxon>Pseudomonadota</taxon>
        <taxon>Gammaproteobacteria</taxon>
        <taxon>Oceanospirillales</taxon>
        <taxon>Halomonadaceae</taxon>
        <taxon>Halomonas</taxon>
    </lineage>
</organism>
<proteinExistence type="predicted"/>
<accession>A0ABW2F0E2</accession>
<dbReference type="EMBL" id="JBHSZP010000026">
    <property type="protein sequence ID" value="MFC7090453.1"/>
    <property type="molecule type" value="Genomic_DNA"/>
</dbReference>
<feature type="domain" description="Lnb N-terminal periplasmic" evidence="1">
    <location>
        <begin position="111"/>
        <end position="265"/>
    </location>
</feature>
<reference evidence="3" key="1">
    <citation type="journal article" date="2019" name="Int. J. Syst. Evol. Microbiol.">
        <title>The Global Catalogue of Microorganisms (GCM) 10K type strain sequencing project: providing services to taxonomists for standard genome sequencing and annotation.</title>
        <authorList>
            <consortium name="The Broad Institute Genomics Platform"/>
            <consortium name="The Broad Institute Genome Sequencing Center for Infectious Disease"/>
            <person name="Wu L."/>
            <person name="Ma J."/>
        </authorList>
    </citation>
    <scope>NUCLEOTIDE SEQUENCE [LARGE SCALE GENOMIC DNA]</scope>
    <source>
        <strain evidence="3">CGMCC 1.13666</strain>
    </source>
</reference>
<dbReference type="InterPro" id="IPR025178">
    <property type="entry name" value="Lnb_N"/>
</dbReference>
<evidence type="ECO:0000313" key="3">
    <source>
        <dbReference type="Proteomes" id="UP001596411"/>
    </source>
</evidence>
<evidence type="ECO:0000259" key="1">
    <source>
        <dbReference type="Pfam" id="PF13387"/>
    </source>
</evidence>
<evidence type="ECO:0000313" key="2">
    <source>
        <dbReference type="EMBL" id="MFC7090453.1"/>
    </source>
</evidence>
<gene>
    <name evidence="2" type="ORF">ACFQH5_12925</name>
</gene>
<name>A0ABW2F0E2_9GAMM</name>
<sequence>MALAVVLVVLSGGWGALALDYQAGRPWALAWSGLSLALLAVALRGSPWTAALVQGGLHLALLGWWFSLAPSNARDWAADVAQMLEGEVDGERLILHQVRDFRWQDREAGEPHWETREYDLSRLASVDLLISNWGLPLISHVMVTFGFDDGDFLTFSVEIRRERHEAFSSLAGFFKQYELSIVAATERDLVGGRTNHRGERVSLYRIEMSPRARRELLLSYVAEANALHEAPRFYHTITANCTTIVYAMMRRIVDGLPMDYRLLLTGRLADYVHAVDGLMPGYSLATLKARADITEAARQAGDADDFSWRIRQGVPGWE</sequence>
<dbReference type="RefSeq" id="WP_346060545.1">
    <property type="nucleotide sequence ID" value="NZ_BAAADR010000001.1"/>
</dbReference>
<dbReference type="Proteomes" id="UP001596411">
    <property type="component" value="Unassembled WGS sequence"/>
</dbReference>
<protein>
    <submittedName>
        <fullName evidence="2">DUF4105 domain-containing protein</fullName>
    </submittedName>
</protein>
<dbReference type="Pfam" id="PF13387">
    <property type="entry name" value="Lnb_N"/>
    <property type="match status" value="1"/>
</dbReference>
<comment type="caution">
    <text evidence="2">The sequence shown here is derived from an EMBL/GenBank/DDBJ whole genome shotgun (WGS) entry which is preliminary data.</text>
</comment>